<dbReference type="AlphaFoldDB" id="A0A3E1R892"/>
<feature type="chain" id="PRO_5017580833" evidence="3">
    <location>
        <begin position="23"/>
        <end position="311"/>
    </location>
</feature>
<organism evidence="5 6">
    <name type="scientific">Rhodoferax lacus</name>
    <dbReference type="NCBI Taxonomy" id="2184758"/>
    <lineage>
        <taxon>Bacteria</taxon>
        <taxon>Pseudomonadati</taxon>
        <taxon>Pseudomonadota</taxon>
        <taxon>Betaproteobacteria</taxon>
        <taxon>Burkholderiales</taxon>
        <taxon>Comamonadaceae</taxon>
        <taxon>Rhodoferax</taxon>
    </lineage>
</organism>
<feature type="transmembrane region" description="Helical" evidence="2">
    <location>
        <begin position="73"/>
        <end position="93"/>
    </location>
</feature>
<evidence type="ECO:0000256" key="2">
    <source>
        <dbReference type="SAM" id="Phobius"/>
    </source>
</evidence>
<feature type="region of interest" description="Disordered" evidence="1">
    <location>
        <begin position="164"/>
        <end position="183"/>
    </location>
</feature>
<dbReference type="SMART" id="SM00978">
    <property type="entry name" value="Tim44"/>
    <property type="match status" value="1"/>
</dbReference>
<proteinExistence type="predicted"/>
<name>A0A3E1R892_9BURK</name>
<evidence type="ECO:0000256" key="3">
    <source>
        <dbReference type="SAM" id="SignalP"/>
    </source>
</evidence>
<dbReference type="RefSeq" id="WP_117179377.1">
    <property type="nucleotide sequence ID" value="NZ_QFZK01000014.1"/>
</dbReference>
<reference evidence="5 6" key="1">
    <citation type="submission" date="2018-05" db="EMBL/GenBank/DDBJ databases">
        <title>Rhodoferax soyangensis sp.nov., isolated from an oligotrophic freshwater lake.</title>
        <authorList>
            <person name="Park M."/>
        </authorList>
    </citation>
    <scope>NUCLEOTIDE SEQUENCE [LARGE SCALE GENOMIC DNA]</scope>
    <source>
        <strain evidence="5 6">IMCC26218</strain>
    </source>
</reference>
<sequence length="311" mass="32666">MKRLLSLLAVVFAFGLSTLALDAEAAKRLGSGKSMGTQRQAAPDKAPAAATPSAGAPAAGAAGAAAASPARSWMGPVAGLAAGLGLAALASHLGFGDELASLVMMGLLAAAVMLAIGFFLRKRAAAQQGTPQAPQGMQFARVNGGLAPDAVRRAAQDVPAYKVSMPAGGRSSMGPGTAERDNRRIPADFDTAGFERNARVYFLRLQAANDACDLDDIRQFTTPEMFAELQLDMHERGKLLQKTEVTRIEAEVTDVEEDADHYLVSVRCTGVLHGGNAEAAESFDEIWHWARSRQDNGGWVLSGIQQHRALA</sequence>
<dbReference type="OrthoDB" id="5297955at2"/>
<comment type="caution">
    <text evidence="5">The sequence shown here is derived from an EMBL/GenBank/DDBJ whole genome shotgun (WGS) entry which is preliminary data.</text>
</comment>
<feature type="compositionally biased region" description="Low complexity" evidence="1">
    <location>
        <begin position="41"/>
        <end position="54"/>
    </location>
</feature>
<accession>A0A3E1R892</accession>
<keyword evidence="2" id="KW-0472">Membrane</keyword>
<keyword evidence="6" id="KW-1185">Reference proteome</keyword>
<evidence type="ECO:0000313" key="5">
    <source>
        <dbReference type="EMBL" id="RFO95584.1"/>
    </source>
</evidence>
<keyword evidence="2" id="KW-0812">Transmembrane</keyword>
<dbReference type="InterPro" id="IPR007379">
    <property type="entry name" value="Tim44-like_dom"/>
</dbReference>
<dbReference type="SUPFAM" id="SSF54427">
    <property type="entry name" value="NTF2-like"/>
    <property type="match status" value="1"/>
</dbReference>
<gene>
    <name evidence="5" type="ORF">DIC66_17425</name>
</gene>
<feature type="domain" description="Tim44-like" evidence="4">
    <location>
        <begin position="177"/>
        <end position="306"/>
    </location>
</feature>
<keyword evidence="3" id="KW-0732">Signal</keyword>
<protein>
    <submittedName>
        <fullName evidence="5">Transporter</fullName>
    </submittedName>
</protein>
<keyword evidence="2" id="KW-1133">Transmembrane helix</keyword>
<feature type="region of interest" description="Disordered" evidence="1">
    <location>
        <begin position="32"/>
        <end position="54"/>
    </location>
</feature>
<dbReference type="PANTHER" id="PTHR41542">
    <property type="entry name" value="BLL5807 PROTEIN"/>
    <property type="match status" value="1"/>
</dbReference>
<evidence type="ECO:0000256" key="1">
    <source>
        <dbReference type="SAM" id="MobiDB-lite"/>
    </source>
</evidence>
<evidence type="ECO:0000313" key="6">
    <source>
        <dbReference type="Proteomes" id="UP000260665"/>
    </source>
</evidence>
<evidence type="ECO:0000259" key="4">
    <source>
        <dbReference type="SMART" id="SM00978"/>
    </source>
</evidence>
<dbReference type="PANTHER" id="PTHR41542:SF1">
    <property type="entry name" value="BLL5807 PROTEIN"/>
    <property type="match status" value="1"/>
</dbReference>
<feature type="signal peptide" evidence="3">
    <location>
        <begin position="1"/>
        <end position="22"/>
    </location>
</feature>
<dbReference type="EMBL" id="QFZK01000014">
    <property type="protein sequence ID" value="RFO95584.1"/>
    <property type="molecule type" value="Genomic_DNA"/>
</dbReference>
<feature type="transmembrane region" description="Helical" evidence="2">
    <location>
        <begin position="99"/>
        <end position="120"/>
    </location>
</feature>
<dbReference type="InterPro" id="IPR032710">
    <property type="entry name" value="NTF2-like_dom_sf"/>
</dbReference>
<dbReference type="Proteomes" id="UP000260665">
    <property type="component" value="Unassembled WGS sequence"/>
</dbReference>
<dbReference type="Pfam" id="PF04280">
    <property type="entry name" value="Tim44"/>
    <property type="match status" value="1"/>
</dbReference>